<comment type="caution">
    <text evidence="1">The sequence shown here is derived from an EMBL/GenBank/DDBJ whole genome shotgun (WGS) entry which is preliminary data.</text>
</comment>
<dbReference type="Gene3D" id="1.10.510.10">
    <property type="entry name" value="Transferase(Phosphotransferase) domain 1"/>
    <property type="match status" value="1"/>
</dbReference>
<dbReference type="SUPFAM" id="SSF56112">
    <property type="entry name" value="Protein kinase-like (PK-like)"/>
    <property type="match status" value="1"/>
</dbReference>
<evidence type="ECO:0008006" key="3">
    <source>
        <dbReference type="Google" id="ProtNLM"/>
    </source>
</evidence>
<proteinExistence type="predicted"/>
<accession>A0AAU9JP37</accession>
<protein>
    <recommendedName>
        <fullName evidence="3">Protein kinase domain-containing protein</fullName>
    </recommendedName>
</protein>
<dbReference type="EMBL" id="CAJZBQ010000034">
    <property type="protein sequence ID" value="CAG9323491.1"/>
    <property type="molecule type" value="Genomic_DNA"/>
</dbReference>
<evidence type="ECO:0000313" key="1">
    <source>
        <dbReference type="EMBL" id="CAG9323491.1"/>
    </source>
</evidence>
<keyword evidence="2" id="KW-1185">Reference proteome</keyword>
<dbReference type="InterPro" id="IPR011009">
    <property type="entry name" value="Kinase-like_dom_sf"/>
</dbReference>
<evidence type="ECO:0000313" key="2">
    <source>
        <dbReference type="Proteomes" id="UP001162131"/>
    </source>
</evidence>
<gene>
    <name evidence="1" type="ORF">BSTOLATCC_MIC34140</name>
</gene>
<organism evidence="1 2">
    <name type="scientific">Blepharisma stoltei</name>
    <dbReference type="NCBI Taxonomy" id="1481888"/>
    <lineage>
        <taxon>Eukaryota</taxon>
        <taxon>Sar</taxon>
        <taxon>Alveolata</taxon>
        <taxon>Ciliophora</taxon>
        <taxon>Postciliodesmatophora</taxon>
        <taxon>Heterotrichea</taxon>
        <taxon>Heterotrichida</taxon>
        <taxon>Blepharismidae</taxon>
        <taxon>Blepharisma</taxon>
    </lineage>
</organism>
<reference evidence="1" key="1">
    <citation type="submission" date="2021-09" db="EMBL/GenBank/DDBJ databases">
        <authorList>
            <consortium name="AG Swart"/>
            <person name="Singh M."/>
            <person name="Singh A."/>
            <person name="Seah K."/>
            <person name="Emmerich C."/>
        </authorList>
    </citation>
    <scope>NUCLEOTIDE SEQUENCE</scope>
    <source>
        <strain evidence="1">ATCC30299</strain>
    </source>
</reference>
<name>A0AAU9JP37_9CILI</name>
<dbReference type="Proteomes" id="UP001162131">
    <property type="component" value="Unassembled WGS sequence"/>
</dbReference>
<sequence>MSDRKKPKLSHAFTNAKSGVTWLVWYKASGKMLSRKMKYKYSNNEDDEINFAAYSCCPEGVAKPSRGINPKYIHFQWSGKSLADLDEDFPTNLPLFYRLTYQTLKCMAEMHSRGITHGNLSKKKIFYYKSKFKIAYFEKGSKSEFLDPISSISSLPLISDAEQKNLILNKKIDVKNLGLILLKCIKPNFPISKLGSLSEGAMENFVERKIRKLDLRIRNLFRKMLTFHDHNRCSMEEVFQDWETTVIAVEANKSLNERTVSR</sequence>
<dbReference type="AlphaFoldDB" id="A0AAU9JP37"/>